<dbReference type="RefSeq" id="WP_338785848.1">
    <property type="nucleotide sequence ID" value="NZ_CP147403.1"/>
</dbReference>
<gene>
    <name evidence="5" type="ORF">WCV66_14620</name>
</gene>
<keyword evidence="3" id="KW-0472">Membrane</keyword>
<feature type="transmembrane region" description="Helical" evidence="3">
    <location>
        <begin position="33"/>
        <end position="52"/>
    </location>
</feature>
<feature type="domain" description="EamA" evidence="4">
    <location>
        <begin position="6"/>
        <end position="48"/>
    </location>
</feature>
<evidence type="ECO:0000256" key="3">
    <source>
        <dbReference type="SAM" id="Phobius"/>
    </source>
</evidence>
<accession>A0ABZ2MMI2</accession>
<proteinExistence type="inferred from homology"/>
<evidence type="ECO:0000259" key="4">
    <source>
        <dbReference type="Pfam" id="PF00892"/>
    </source>
</evidence>
<keyword evidence="3" id="KW-1133">Transmembrane helix</keyword>
<dbReference type="InterPro" id="IPR000620">
    <property type="entry name" value="EamA_dom"/>
</dbReference>
<dbReference type="Pfam" id="PF00892">
    <property type="entry name" value="EamA"/>
    <property type="match status" value="1"/>
</dbReference>
<evidence type="ECO:0000256" key="2">
    <source>
        <dbReference type="ARBA" id="ARBA00007362"/>
    </source>
</evidence>
<organism evidence="5 6">
    <name type="scientific">Metabacillus rhizosphaerae</name>
    <dbReference type="NCBI Taxonomy" id="3117747"/>
    <lineage>
        <taxon>Bacteria</taxon>
        <taxon>Bacillati</taxon>
        <taxon>Bacillota</taxon>
        <taxon>Bacilli</taxon>
        <taxon>Bacillales</taxon>
        <taxon>Bacillaceae</taxon>
        <taxon>Metabacillus</taxon>
    </lineage>
</organism>
<protein>
    <submittedName>
        <fullName evidence="5">EamA family transporter</fullName>
    </submittedName>
</protein>
<comment type="subcellular location">
    <subcellularLocation>
        <location evidence="1">Endomembrane system</location>
        <topology evidence="1">Multi-pass membrane protein</topology>
    </subcellularLocation>
</comment>
<dbReference type="SUPFAM" id="SSF103481">
    <property type="entry name" value="Multidrug resistance efflux transporter EmrE"/>
    <property type="match status" value="1"/>
</dbReference>
<dbReference type="Proteomes" id="UP001368328">
    <property type="component" value="Chromosome"/>
</dbReference>
<dbReference type="EMBL" id="CP147403">
    <property type="protein sequence ID" value="WXB86500.1"/>
    <property type="molecule type" value="Genomic_DNA"/>
</dbReference>
<comment type="similarity">
    <text evidence="2">Belongs to the EamA transporter family.</text>
</comment>
<name>A0ABZ2MMI2_9BACI</name>
<dbReference type="InterPro" id="IPR037185">
    <property type="entry name" value="EmrE-like"/>
</dbReference>
<reference evidence="5 6" key="1">
    <citation type="submission" date="2024-02" db="EMBL/GenBank/DDBJ databases">
        <title>Seven novel Bacillus-like species.</title>
        <authorList>
            <person name="Liu G."/>
        </authorList>
    </citation>
    <scope>NUCLEOTIDE SEQUENCE [LARGE SCALE GENOMIC DNA]</scope>
    <source>
        <strain evidence="5 6">FJAT-53654</strain>
    </source>
</reference>
<keyword evidence="3" id="KW-0812">Transmembrane</keyword>
<keyword evidence="6" id="KW-1185">Reference proteome</keyword>
<evidence type="ECO:0000313" key="5">
    <source>
        <dbReference type="EMBL" id="WXB86500.1"/>
    </source>
</evidence>
<evidence type="ECO:0000313" key="6">
    <source>
        <dbReference type="Proteomes" id="UP001368328"/>
    </source>
</evidence>
<sequence length="68" mass="7254">MIASYITVSILGYFEPLSALDFSASILGEKLSLVQIAGALLILGGAAFGELLRSKKNELREEKGKVVL</sequence>
<evidence type="ECO:0000256" key="1">
    <source>
        <dbReference type="ARBA" id="ARBA00004127"/>
    </source>
</evidence>